<dbReference type="PROSITE" id="PS50294">
    <property type="entry name" value="WD_REPEATS_REGION"/>
    <property type="match status" value="2"/>
</dbReference>
<name>A0A0C3QIF6_9AGAM</name>
<dbReference type="HOGENOM" id="CLU_014033_1_2_1"/>
<reference evidence="6" key="2">
    <citation type="submission" date="2015-01" db="EMBL/GenBank/DDBJ databases">
        <title>Evolutionary Origins and Diversification of the Mycorrhizal Mutualists.</title>
        <authorList>
            <consortium name="DOE Joint Genome Institute"/>
            <consortium name="Mycorrhizal Genomics Consortium"/>
            <person name="Kohler A."/>
            <person name="Kuo A."/>
            <person name="Nagy L.G."/>
            <person name="Floudas D."/>
            <person name="Copeland A."/>
            <person name="Barry K.W."/>
            <person name="Cichocki N."/>
            <person name="Veneault-Fourrey C."/>
            <person name="LaButti K."/>
            <person name="Lindquist E.A."/>
            <person name="Lipzen A."/>
            <person name="Lundell T."/>
            <person name="Morin E."/>
            <person name="Murat C."/>
            <person name="Riley R."/>
            <person name="Ohm R."/>
            <person name="Sun H."/>
            <person name="Tunlid A."/>
            <person name="Henrissat B."/>
            <person name="Grigoriev I.V."/>
            <person name="Hibbett D.S."/>
            <person name="Martin F."/>
        </authorList>
    </citation>
    <scope>NUCLEOTIDE SEQUENCE [LARGE SCALE GENOMIC DNA]</scope>
    <source>
        <strain evidence="6">MUT 4182</strain>
    </source>
</reference>
<protein>
    <submittedName>
        <fullName evidence="5">Uncharacterized protein</fullName>
    </submittedName>
</protein>
<dbReference type="EMBL" id="KN823036">
    <property type="protein sequence ID" value="KIO25739.1"/>
    <property type="molecule type" value="Genomic_DNA"/>
</dbReference>
<dbReference type="PANTHER" id="PTHR16017:SF0">
    <property type="entry name" value="WD REPEAT-CONTAINING PROTEIN 70"/>
    <property type="match status" value="1"/>
</dbReference>
<feature type="repeat" description="WD" evidence="3">
    <location>
        <begin position="272"/>
        <end position="303"/>
    </location>
</feature>
<evidence type="ECO:0000256" key="2">
    <source>
        <dbReference type="ARBA" id="ARBA00022737"/>
    </source>
</evidence>
<feature type="repeat" description="WD" evidence="3">
    <location>
        <begin position="222"/>
        <end position="264"/>
    </location>
</feature>
<keyword evidence="2" id="KW-0677">Repeat</keyword>
<evidence type="ECO:0000256" key="1">
    <source>
        <dbReference type="ARBA" id="ARBA00022574"/>
    </source>
</evidence>
<feature type="region of interest" description="Disordered" evidence="4">
    <location>
        <begin position="488"/>
        <end position="531"/>
    </location>
</feature>
<feature type="repeat" description="WD" evidence="3">
    <location>
        <begin position="319"/>
        <end position="354"/>
    </location>
</feature>
<feature type="compositionally biased region" description="Acidic residues" evidence="4">
    <location>
        <begin position="90"/>
        <end position="106"/>
    </location>
</feature>
<dbReference type="InterPro" id="IPR020472">
    <property type="entry name" value="WD40_PAC1"/>
</dbReference>
<dbReference type="GO" id="GO:0035861">
    <property type="term" value="C:site of double-strand break"/>
    <property type="evidence" value="ECO:0007669"/>
    <property type="project" value="TreeGrafter"/>
</dbReference>
<dbReference type="SUPFAM" id="SSF50978">
    <property type="entry name" value="WD40 repeat-like"/>
    <property type="match status" value="1"/>
</dbReference>
<keyword evidence="6" id="KW-1185">Reference proteome</keyword>
<evidence type="ECO:0000256" key="3">
    <source>
        <dbReference type="PROSITE-ProRule" id="PRU00221"/>
    </source>
</evidence>
<organism evidence="5 6">
    <name type="scientific">Tulasnella calospora MUT 4182</name>
    <dbReference type="NCBI Taxonomy" id="1051891"/>
    <lineage>
        <taxon>Eukaryota</taxon>
        <taxon>Fungi</taxon>
        <taxon>Dikarya</taxon>
        <taxon>Basidiomycota</taxon>
        <taxon>Agaricomycotina</taxon>
        <taxon>Agaricomycetes</taxon>
        <taxon>Cantharellales</taxon>
        <taxon>Tulasnellaceae</taxon>
        <taxon>Tulasnella</taxon>
    </lineage>
</organism>
<dbReference type="InterPro" id="IPR036322">
    <property type="entry name" value="WD40_repeat_dom_sf"/>
</dbReference>
<keyword evidence="1 3" id="KW-0853">WD repeat</keyword>
<gene>
    <name evidence="5" type="ORF">M407DRAFT_24898</name>
</gene>
<evidence type="ECO:0000313" key="6">
    <source>
        <dbReference type="Proteomes" id="UP000054248"/>
    </source>
</evidence>
<dbReference type="OrthoDB" id="10264376at2759"/>
<reference evidence="5 6" key="1">
    <citation type="submission" date="2014-04" db="EMBL/GenBank/DDBJ databases">
        <authorList>
            <consortium name="DOE Joint Genome Institute"/>
            <person name="Kuo A."/>
            <person name="Girlanda M."/>
            <person name="Perotto S."/>
            <person name="Kohler A."/>
            <person name="Nagy L.G."/>
            <person name="Floudas D."/>
            <person name="Copeland A."/>
            <person name="Barry K.W."/>
            <person name="Cichocki N."/>
            <person name="Veneault-Fourrey C."/>
            <person name="LaButti K."/>
            <person name="Lindquist E.A."/>
            <person name="Lipzen A."/>
            <person name="Lundell T."/>
            <person name="Morin E."/>
            <person name="Murat C."/>
            <person name="Sun H."/>
            <person name="Tunlid A."/>
            <person name="Henrissat B."/>
            <person name="Grigoriev I.V."/>
            <person name="Hibbett D.S."/>
            <person name="Martin F."/>
            <person name="Nordberg H.P."/>
            <person name="Cantor M.N."/>
            <person name="Hua S.X."/>
        </authorList>
    </citation>
    <scope>NUCLEOTIDE SEQUENCE [LARGE SCALE GENOMIC DNA]</scope>
    <source>
        <strain evidence="5 6">MUT 4182</strain>
    </source>
</reference>
<dbReference type="PANTHER" id="PTHR16017">
    <property type="entry name" value="GASTRULATION DEFECTIVE PROTEIN 1-RELATED"/>
    <property type="match status" value="1"/>
</dbReference>
<dbReference type="SMART" id="SM00320">
    <property type="entry name" value="WD40"/>
    <property type="match status" value="5"/>
</dbReference>
<dbReference type="GO" id="GO:0005634">
    <property type="term" value="C:nucleus"/>
    <property type="evidence" value="ECO:0007669"/>
    <property type="project" value="TreeGrafter"/>
</dbReference>
<dbReference type="PROSITE" id="PS50082">
    <property type="entry name" value="WD_REPEATS_2"/>
    <property type="match status" value="4"/>
</dbReference>
<dbReference type="InterPro" id="IPR001680">
    <property type="entry name" value="WD40_rpt"/>
</dbReference>
<proteinExistence type="predicted"/>
<dbReference type="PRINTS" id="PR00320">
    <property type="entry name" value="GPROTEINBRPT"/>
</dbReference>
<dbReference type="STRING" id="1051891.A0A0C3QIF6"/>
<evidence type="ECO:0000313" key="5">
    <source>
        <dbReference type="EMBL" id="KIO25739.1"/>
    </source>
</evidence>
<dbReference type="Gene3D" id="2.130.10.10">
    <property type="entry name" value="YVTN repeat-like/Quinoprotein amine dehydrogenase"/>
    <property type="match status" value="2"/>
</dbReference>
<dbReference type="Proteomes" id="UP000054248">
    <property type="component" value="Unassembled WGS sequence"/>
</dbReference>
<sequence length="591" mass="64910">MSEDADLWATMGMPMAFGKQKKAKAAQRNFDQSRREEEPSLPPNSKLPPVASALDGPSTSGPSQSIPAAPWTTQDLDEPGPSAPPPQPAGEEEDEDSDFADEEESAESLFPISHELLLQDHTKAVSALTLDPSGARVLSGSYDYDCKLWDFGGMGGGSGEAKPFKSWEPAGSYYVHDLKFSPGGDQFLVVSGTLQPKLYGRDGDELATYIKGDMYIRDMKHTAGHVGEVTACAWHPKESNTFITSSNDSTIRIWDAENKRKQKTVIVVKSKERGARTKVTTCSFSHDGKLIAGACLDGTLNIWGSNSNFVRPSHTAENAHEKGKEVGSVAFSVDGHTVVSRGIDEYTKLWDVRSFKKPVFTSPKIMTLYPETNAVFSPDEKYIITGSAAGRTEGGMGRGGLVFLRRDGLDVEKSVDFAPGESVVRVLWHPKINQILCGLSTGSIRLLYSPTTSLNGAKLLLNKSRKKATIESYSDSLLQPHIITPHALPMFRDDLDRPTKRRREKERDDPRKTRKPMPPLHGPGKGGRVGASATQHVVQNLVRDSTRDEDPREALLKYANLAESDPKFTAAWRINQPNPVFQNAEEEEEEE</sequence>
<feature type="repeat" description="WD" evidence="3">
    <location>
        <begin position="118"/>
        <end position="150"/>
    </location>
</feature>
<dbReference type="InterPro" id="IPR015943">
    <property type="entry name" value="WD40/YVTN_repeat-like_dom_sf"/>
</dbReference>
<dbReference type="Pfam" id="PF00400">
    <property type="entry name" value="WD40"/>
    <property type="match status" value="4"/>
</dbReference>
<feature type="region of interest" description="Disordered" evidence="4">
    <location>
        <begin position="1"/>
        <end position="106"/>
    </location>
</feature>
<dbReference type="AlphaFoldDB" id="A0A0C3QIF6"/>
<evidence type="ECO:0000256" key="4">
    <source>
        <dbReference type="SAM" id="MobiDB-lite"/>
    </source>
</evidence>
<accession>A0A0C3QIF6</accession>
<dbReference type="InterPro" id="IPR051858">
    <property type="entry name" value="WD_repeat_GAD-1"/>
</dbReference>
<feature type="compositionally biased region" description="Polar residues" evidence="4">
    <location>
        <begin position="57"/>
        <end position="74"/>
    </location>
</feature>